<organism evidence="2 3">
    <name type="scientific">Sphaeroforma arctica JP610</name>
    <dbReference type="NCBI Taxonomy" id="667725"/>
    <lineage>
        <taxon>Eukaryota</taxon>
        <taxon>Ichthyosporea</taxon>
        <taxon>Ichthyophonida</taxon>
        <taxon>Sphaeroforma</taxon>
    </lineage>
</organism>
<feature type="compositionally biased region" description="Basic residues" evidence="1">
    <location>
        <begin position="682"/>
        <end position="695"/>
    </location>
</feature>
<feature type="compositionally biased region" description="Basic and acidic residues" evidence="1">
    <location>
        <begin position="620"/>
        <end position="631"/>
    </location>
</feature>
<dbReference type="Proteomes" id="UP000054560">
    <property type="component" value="Unassembled WGS sequence"/>
</dbReference>
<feature type="compositionally biased region" description="Polar residues" evidence="1">
    <location>
        <begin position="435"/>
        <end position="449"/>
    </location>
</feature>
<feature type="region of interest" description="Disordered" evidence="1">
    <location>
        <begin position="47"/>
        <end position="124"/>
    </location>
</feature>
<accession>A0A0L0FQ88</accession>
<feature type="compositionally biased region" description="Polar residues" evidence="1">
    <location>
        <begin position="647"/>
        <end position="670"/>
    </location>
</feature>
<feature type="compositionally biased region" description="Low complexity" evidence="1">
    <location>
        <begin position="464"/>
        <end position="475"/>
    </location>
</feature>
<dbReference type="AlphaFoldDB" id="A0A0L0FQ88"/>
<feature type="region of interest" description="Disordered" evidence="1">
    <location>
        <begin position="19"/>
        <end position="38"/>
    </location>
</feature>
<reference evidence="2 3" key="1">
    <citation type="submission" date="2011-02" db="EMBL/GenBank/DDBJ databases">
        <title>The Genome Sequence of Sphaeroforma arctica JP610.</title>
        <authorList>
            <consortium name="The Broad Institute Genome Sequencing Platform"/>
            <person name="Russ C."/>
            <person name="Cuomo C."/>
            <person name="Young S.K."/>
            <person name="Zeng Q."/>
            <person name="Gargeya S."/>
            <person name="Alvarado L."/>
            <person name="Berlin A."/>
            <person name="Chapman S.B."/>
            <person name="Chen Z."/>
            <person name="Freedman E."/>
            <person name="Gellesch M."/>
            <person name="Goldberg J."/>
            <person name="Griggs A."/>
            <person name="Gujja S."/>
            <person name="Heilman E."/>
            <person name="Heiman D."/>
            <person name="Howarth C."/>
            <person name="Mehta T."/>
            <person name="Neiman D."/>
            <person name="Pearson M."/>
            <person name="Roberts A."/>
            <person name="Saif S."/>
            <person name="Shea T."/>
            <person name="Shenoy N."/>
            <person name="Sisk P."/>
            <person name="Stolte C."/>
            <person name="Sykes S."/>
            <person name="White J."/>
            <person name="Yandava C."/>
            <person name="Burger G."/>
            <person name="Gray M.W."/>
            <person name="Holland P.W.H."/>
            <person name="King N."/>
            <person name="Lang F.B.F."/>
            <person name="Roger A.J."/>
            <person name="Ruiz-Trillo I."/>
            <person name="Haas B."/>
            <person name="Nusbaum C."/>
            <person name="Birren B."/>
        </authorList>
    </citation>
    <scope>NUCLEOTIDE SEQUENCE [LARGE SCALE GENOMIC DNA]</scope>
    <source>
        <strain evidence="2 3">JP610</strain>
    </source>
</reference>
<sequence>MERDEYTVLGYDGSASVDGIGQLTGNDPMGGESWNLSDMIDEDDGIYYSEGVEVDTGVKPSDKQRSKAHEHKPKNVPDMHSVDSGFRPTGEDTPTRSQEGGPMKPQRNPGEPTKTQKNTGDPMGDEGICVVSGGVEPRSKAAEWLPCVEIQTHFAQRPLWTGAQFSLKTLQRPNTAATPYEGSLPTPVPIATDASVLLDDDMQEMNVDTSGRDPRPVPQWMHTGNPYDEQEASVVINSKAHAHDTLLEAVDMDSLTSALEEPMSTDDLKIEQPYVPDRDEGIVRTMFDGNRVVQTIGLDGLSQRDPTADAVGDTLAYGDNKQHDIIMQSMDVDVDTSYYKAEEPLHVRSRSTDTESEEEEPMLQPPVGITAHDVIINHVYDEAKQFPEASRIDAVSQIDASSEIGAGGGVAAVANSDESARGGSDAGGIDEARSSPVSQIQTTDDNTSSRTKDNRPVNTSPTNSGSGSVSKAISSENLSPKPQDKSTDTDEVSNNSGDEKHTHTPETDSLAKPESATTPILVVNEYPDADMTSSSTSSSSQISGTSKDSNSHVANSPDVANSLEIADNGGTNHEAEIDSYLSHTASPELPDVLEVSPEESQNPNEESQNLDEVSENLDEVSEKSEKGPEIVVVQEKRLTEAEIVALFSNTDLASSSPKESASRTDTNLSVETDGGSSTSSTSKKKKKKKKKKRPSRSNSTASHDSDNGDDSKSTKGSSPEALGSETVKD</sequence>
<evidence type="ECO:0000313" key="2">
    <source>
        <dbReference type="EMBL" id="KNC78158.1"/>
    </source>
</evidence>
<name>A0A0L0FQ88_9EUKA</name>
<evidence type="ECO:0000313" key="3">
    <source>
        <dbReference type="Proteomes" id="UP000054560"/>
    </source>
</evidence>
<evidence type="ECO:0000256" key="1">
    <source>
        <dbReference type="SAM" id="MobiDB-lite"/>
    </source>
</evidence>
<feature type="compositionally biased region" description="Low complexity" evidence="1">
    <location>
        <begin position="532"/>
        <end position="548"/>
    </location>
</feature>
<feature type="region of interest" description="Disordered" evidence="1">
    <location>
        <begin position="416"/>
        <end position="631"/>
    </location>
</feature>
<proteinExistence type="predicted"/>
<keyword evidence="3" id="KW-1185">Reference proteome</keyword>
<protein>
    <submittedName>
        <fullName evidence="2">Uncharacterized protein</fullName>
    </submittedName>
</protein>
<dbReference type="RefSeq" id="XP_014152060.1">
    <property type="nucleotide sequence ID" value="XM_014296585.1"/>
</dbReference>
<feature type="compositionally biased region" description="Acidic residues" evidence="1">
    <location>
        <begin position="608"/>
        <end position="619"/>
    </location>
</feature>
<feature type="compositionally biased region" description="Basic and acidic residues" evidence="1">
    <location>
        <begin position="703"/>
        <end position="713"/>
    </location>
</feature>
<dbReference type="EMBL" id="KQ242547">
    <property type="protein sequence ID" value="KNC78158.1"/>
    <property type="molecule type" value="Genomic_DNA"/>
</dbReference>
<dbReference type="GeneID" id="25909906"/>
<feature type="compositionally biased region" description="Basic and acidic residues" evidence="1">
    <location>
        <begin position="60"/>
        <end position="81"/>
    </location>
</feature>
<gene>
    <name evidence="2" type="ORF">SARC_09402</name>
</gene>
<feature type="compositionally biased region" description="Basic and acidic residues" evidence="1">
    <location>
        <begin position="497"/>
        <end position="511"/>
    </location>
</feature>
<feature type="compositionally biased region" description="Low complexity" evidence="1">
    <location>
        <begin position="598"/>
        <end position="607"/>
    </location>
</feature>
<feature type="region of interest" description="Disordered" evidence="1">
    <location>
        <begin position="647"/>
        <end position="729"/>
    </location>
</feature>